<keyword evidence="2" id="KW-1185">Reference proteome</keyword>
<accession>A0ACB6QB08</accession>
<organism evidence="1 2">
    <name type="scientific">Lindgomyces ingoldianus</name>
    <dbReference type="NCBI Taxonomy" id="673940"/>
    <lineage>
        <taxon>Eukaryota</taxon>
        <taxon>Fungi</taxon>
        <taxon>Dikarya</taxon>
        <taxon>Ascomycota</taxon>
        <taxon>Pezizomycotina</taxon>
        <taxon>Dothideomycetes</taxon>
        <taxon>Pleosporomycetidae</taxon>
        <taxon>Pleosporales</taxon>
        <taxon>Lindgomycetaceae</taxon>
        <taxon>Lindgomyces</taxon>
    </lineage>
</organism>
<sequence length="2167" mass="242727">MTPDNDSVGGLMSIKVENRGMLPLLVKDLEPIILRFLSASLYASHRPPRATPTSQRRLKSANKLKTCPRKSLAGSQSNTIHVKEIRQQERLNQEDPRRLRSILAQPVEPEMNNIKEILAALNRLSKCQLNTSYMKHGSSFGLHKLVYHSVQESSSQRRRDSSSERNHGFFSASLIISIRTNIQISAIMKAWKGVWQLQVPITADDWELLVHVSLEGELCQTRLTLNERVPAFLNLAVPCKKQLAVRISTNSWKFCTRLGCTAKPWHSKDILDAMRFARLLLERFFLLILAPLFLSLFVGVWHSDWLLERVGFTERGSCLLGRNALTLDKSSLANKILVRRHLITEISVLQNNHSSEYRRYPQIQITGPSSVSRTPHFFSTHPAPSTFLLGCLQSRAPLEAAPTEEMIYPLHSLFDDKRSTDTHQPRKHQAITYEQKTGGWRMEEGSSRETNILGKVQQESGRLPERPPISTPEFLERTRDRSVPRDMMREEGGPGLARGSTGILLSTQVQYIGAGDYFILRIADSFACRTMKRLLRGDDRTAIAYETLTPKADGERRGLIGHLHRAGTANPAREVLGESILMGWCSAFRTPKEYISTASSGANRNDEVVSMLHVAIRAMFRRSCTSGYMYGETYSHGIPFHPGPECMSTAQYTANLLLAALRFAPKRHNISKLPQQTTNCCGRHHASQKSISCKKRSCVCWATKWDIKEHTLRRSNLDSGRCHEDTEHSGNPANAGLVRGSFKKVSINDNPNEQEFLKCFHSTLCDPTVYHENEKLMPPPLSDPNLGTRKIPYTSSGLMRASNATPFMESLAWSSSVCAQIDSFPVARHSLYALRRRIVEARVSGNASSIITKTGPASKSIFHCDQPKPFTGTLKATKSRPSEGSGDPTPAQIPTMHGDPKKPSRNRRTDGPANFSPTKFHRPADYGNPSKGRRKRHRTITEPENVYRDSQGSRRQPHTKLFHDAWFRTRTYKSWSNVSAGTSLHYHNSIDFMHFPSIPTEYHPTNTKPSCVLVKPKPGSPPFHCPTIFLDLRSPPLPNSDSFSSFRILSSSRPLDIGPAGKSNCLAENGLAKHVHFDKVDSYDYTITRGAEGTTSRSRYEPIHCTYNTIAKNQFVVRSDGADFMRFLLAGMERKSRAILKTVGYCKRPIWSHQPSRSASPQTSPPKKAYTSRNTIYFSGLSTIQYDSETHYDSTMHVIVTYRILRIVVLPVGHAESNVKIFRRCEARRSTRGMRNWIELIARGVLYAYDYGDDASDHGGDPFDYYHLLLYILTCSKWHCLTPPTADGIKSRSHYPPMTEFEANLKFCRNHYPSLMSCGRLSAECFEQRRYMLPTSPEPNESLTVPRDFARNLLLSHIPSEAAQLTCSLCGKLFDKGTKYQSLTGNIATRDMGAIVAQSNSGQSPPESDPAPCVCSGCISRKIYCRYGEEALRNLQIPSATTYEAANEDDIDISGLITLRPSTPTSPGELIEGINMFSQLASPIFDIGIPPDVSDHIERCGSRDPNARLQYYDLPVPYGFLQVAHNQFVRMGFREANYSEENAQTREPNERNVLDPNYRIVSTYYVEEGSFPSLYSPKMLFKYYWQGRGAARDVGELTKDTKNVLWRTIQLEYERLWLDVCNLHTIRPQTMSFLHRCKHFIDGELEQPDFDVPLLQSLNVSIFSQLSRDLTNLESTNPSPPRSQIGSAGSNLRTRHCLTSRSGRTGSLTSLGVGGVVTIARIMNLAINLDHAVTCISLEGFILAPLPAKKTIWEAPDAKQWRAELDLTIQAREIFGLAKTRKVYTMAGRFGPVVMLAAPLCEFEQAFRDAGKVERNLQTPTVVLYSARPLVSFQMFPAATIKSRNNFVHRRKYSIRMGTFQKDSAYLIIMFSLSVSKHAIVVLTHQINISVVEEIFTQLISQRPFQSFHTQAHSLSQYPSLSLTGEDIVITVRSFTEAGATHIAILDRTESKLHSTSSAIAAIFTAVKIWPYVVDVTKKTEVGKAFTDFASEAGTLDVLVSNASYGALDPPIRLADLNNSFSGFGVSLKGAFIIMRAFLHSAKDAALLNVSVLAILQGASVSAYAVSKATSIHFFGIRASVKCGYKDELKSGVPCPDDGHVDVMNGADLAITSPPDDFMVWLAGPEADFLKGKLEILGGMTLQMWIDRLAKEHADLRNRCTDTREWK</sequence>
<evidence type="ECO:0000313" key="2">
    <source>
        <dbReference type="Proteomes" id="UP000799755"/>
    </source>
</evidence>
<protein>
    <submittedName>
        <fullName evidence="1">Uncharacterized protein</fullName>
    </submittedName>
</protein>
<gene>
    <name evidence="1" type="ORF">BDR25DRAFT_362456</name>
</gene>
<evidence type="ECO:0000313" key="1">
    <source>
        <dbReference type="EMBL" id="KAF2463778.1"/>
    </source>
</evidence>
<dbReference type="Proteomes" id="UP000799755">
    <property type="component" value="Unassembled WGS sequence"/>
</dbReference>
<reference evidence="1" key="1">
    <citation type="journal article" date="2020" name="Stud. Mycol.">
        <title>101 Dothideomycetes genomes: a test case for predicting lifestyles and emergence of pathogens.</title>
        <authorList>
            <person name="Haridas S."/>
            <person name="Albert R."/>
            <person name="Binder M."/>
            <person name="Bloem J."/>
            <person name="Labutti K."/>
            <person name="Salamov A."/>
            <person name="Andreopoulos B."/>
            <person name="Baker S."/>
            <person name="Barry K."/>
            <person name="Bills G."/>
            <person name="Bluhm B."/>
            <person name="Cannon C."/>
            <person name="Castanera R."/>
            <person name="Culley D."/>
            <person name="Daum C."/>
            <person name="Ezra D."/>
            <person name="Gonzalez J."/>
            <person name="Henrissat B."/>
            <person name="Kuo A."/>
            <person name="Liang C."/>
            <person name="Lipzen A."/>
            <person name="Lutzoni F."/>
            <person name="Magnuson J."/>
            <person name="Mondo S."/>
            <person name="Nolan M."/>
            <person name="Ohm R."/>
            <person name="Pangilinan J."/>
            <person name="Park H.-J."/>
            <person name="Ramirez L."/>
            <person name="Alfaro M."/>
            <person name="Sun H."/>
            <person name="Tritt A."/>
            <person name="Yoshinaga Y."/>
            <person name="Zwiers L.-H."/>
            <person name="Turgeon B."/>
            <person name="Goodwin S."/>
            <person name="Spatafora J."/>
            <person name="Crous P."/>
            <person name="Grigoriev I."/>
        </authorList>
    </citation>
    <scope>NUCLEOTIDE SEQUENCE</scope>
    <source>
        <strain evidence="1">ATCC 200398</strain>
    </source>
</reference>
<comment type="caution">
    <text evidence="1">The sequence shown here is derived from an EMBL/GenBank/DDBJ whole genome shotgun (WGS) entry which is preliminary data.</text>
</comment>
<proteinExistence type="predicted"/>
<name>A0ACB6QB08_9PLEO</name>
<dbReference type="EMBL" id="MU003546">
    <property type="protein sequence ID" value="KAF2463778.1"/>
    <property type="molecule type" value="Genomic_DNA"/>
</dbReference>